<dbReference type="Proteomes" id="UP000829364">
    <property type="component" value="Chromosome 10"/>
</dbReference>
<name>A0A9Q8VGL1_9HYPO</name>
<organism evidence="2 3">
    <name type="scientific">Purpureocillium takamizusanense</name>
    <dbReference type="NCBI Taxonomy" id="2060973"/>
    <lineage>
        <taxon>Eukaryota</taxon>
        <taxon>Fungi</taxon>
        <taxon>Dikarya</taxon>
        <taxon>Ascomycota</taxon>
        <taxon>Pezizomycotina</taxon>
        <taxon>Sordariomycetes</taxon>
        <taxon>Hypocreomycetidae</taxon>
        <taxon>Hypocreales</taxon>
        <taxon>Ophiocordycipitaceae</taxon>
        <taxon>Purpureocillium</taxon>
    </lineage>
</organism>
<evidence type="ECO:0000256" key="1">
    <source>
        <dbReference type="SAM" id="MobiDB-lite"/>
    </source>
</evidence>
<feature type="region of interest" description="Disordered" evidence="1">
    <location>
        <begin position="1"/>
        <end position="40"/>
    </location>
</feature>
<dbReference type="KEGG" id="ptkz:JDV02_009703"/>
<gene>
    <name evidence="2" type="ORF">JDV02_009703</name>
</gene>
<feature type="compositionally biased region" description="Low complexity" evidence="1">
    <location>
        <begin position="1"/>
        <end position="34"/>
    </location>
</feature>
<dbReference type="AlphaFoldDB" id="A0A9Q8VGL1"/>
<protein>
    <submittedName>
        <fullName evidence="2">Uncharacterized protein</fullName>
    </submittedName>
</protein>
<sequence>MGSSSSKSNQGAGSGASRLAPVQQGQSGSPPDSSHTARTPMRPDIRRQILETIQASLHDVPYAIIGGTALAEHGGASDASEVDVLLGKGVSKASTESLLMKRSSGRMVRRDHGRFGFVWRDGTVFPIHLVTDVDLILPLDVNADTQIIRGTRIATLVFMLNSKAHAWQNRDSDREAKRERDARDIVFCLKLLRAQQGEPVDPKRLNWVYNKNFWNPFLAAFPDTTVMFRDAGLSYDG</sequence>
<dbReference type="EMBL" id="CP086363">
    <property type="protein sequence ID" value="UNI23912.1"/>
    <property type="molecule type" value="Genomic_DNA"/>
</dbReference>
<reference evidence="2" key="1">
    <citation type="submission" date="2021-11" db="EMBL/GenBank/DDBJ databases">
        <title>Purpureocillium_takamizusanense_genome.</title>
        <authorList>
            <person name="Nguyen N.-H."/>
        </authorList>
    </citation>
    <scope>NUCLEOTIDE SEQUENCE</scope>
    <source>
        <strain evidence="2">PT3</strain>
    </source>
</reference>
<keyword evidence="3" id="KW-1185">Reference proteome</keyword>
<dbReference type="RefSeq" id="XP_047847393.1">
    <property type="nucleotide sequence ID" value="XM_047991381.1"/>
</dbReference>
<accession>A0A9Q8VGL1</accession>
<evidence type="ECO:0000313" key="2">
    <source>
        <dbReference type="EMBL" id="UNI23912.1"/>
    </source>
</evidence>
<evidence type="ECO:0000313" key="3">
    <source>
        <dbReference type="Proteomes" id="UP000829364"/>
    </source>
</evidence>
<proteinExistence type="predicted"/>
<dbReference type="OrthoDB" id="5151935at2759"/>
<dbReference type="GeneID" id="72071648"/>